<accession>C0ZX81</accession>
<dbReference type="AlphaFoldDB" id="C0ZX81"/>
<organism evidence="2 3">
    <name type="scientific">Rhodococcus erythropolis (strain PR4 / NBRC 100887)</name>
    <dbReference type="NCBI Taxonomy" id="234621"/>
    <lineage>
        <taxon>Bacteria</taxon>
        <taxon>Bacillati</taxon>
        <taxon>Actinomycetota</taxon>
        <taxon>Actinomycetes</taxon>
        <taxon>Mycobacteriales</taxon>
        <taxon>Nocardiaceae</taxon>
        <taxon>Rhodococcus</taxon>
        <taxon>Rhodococcus erythropolis group</taxon>
    </lineage>
</organism>
<dbReference type="PATRIC" id="fig|234621.6.peg.2760"/>
<protein>
    <submittedName>
        <fullName evidence="2">Uncharacterized protein</fullName>
    </submittedName>
</protein>
<dbReference type="HOGENOM" id="CLU_2384206_0_0_11"/>
<dbReference type="Proteomes" id="UP000002204">
    <property type="component" value="Chromosome"/>
</dbReference>
<sequence>MFTDVGPDLTLALIDEIRGLRVQLGSGAEKRAEEPTIDRIQRVMAARELAAATTVRSADVVDIHAKRSTTPQPKKSPPRTNIRERLARARAAHN</sequence>
<dbReference type="KEGG" id="rer:RER_22580"/>
<evidence type="ECO:0000313" key="2">
    <source>
        <dbReference type="EMBL" id="BAH32966.1"/>
    </source>
</evidence>
<feature type="region of interest" description="Disordered" evidence="1">
    <location>
        <begin position="62"/>
        <end position="94"/>
    </location>
</feature>
<reference evidence="3" key="1">
    <citation type="submission" date="2005-03" db="EMBL/GenBank/DDBJ databases">
        <title>Comparison of the complete genome sequences of Rhodococcus erythropolis PR4 and Rhodococcus opacus B4.</title>
        <authorList>
            <person name="Takarada H."/>
            <person name="Sekine M."/>
            <person name="Hosoyama A."/>
            <person name="Yamada R."/>
            <person name="Fujisawa T."/>
            <person name="Omata S."/>
            <person name="Shimizu A."/>
            <person name="Tsukatani N."/>
            <person name="Tanikawa S."/>
            <person name="Fujita N."/>
            <person name="Harayama S."/>
        </authorList>
    </citation>
    <scope>NUCLEOTIDE SEQUENCE [LARGE SCALE GENOMIC DNA]</scope>
    <source>
        <strain evidence="3">PR4 / NBRC 100887</strain>
    </source>
</reference>
<evidence type="ECO:0000313" key="3">
    <source>
        <dbReference type="Proteomes" id="UP000002204"/>
    </source>
</evidence>
<proteinExistence type="predicted"/>
<dbReference type="EMBL" id="AP008957">
    <property type="protein sequence ID" value="BAH32966.1"/>
    <property type="molecule type" value="Genomic_DNA"/>
</dbReference>
<name>C0ZX81_RHOE4</name>
<evidence type="ECO:0000256" key="1">
    <source>
        <dbReference type="SAM" id="MobiDB-lite"/>
    </source>
</evidence>
<gene>
    <name evidence="2" type="ordered locus">RER_22580</name>
</gene>
<reference evidence="2 3" key="2">
    <citation type="journal article" date="2006" name="Environ. Microbiol.">
        <title>Sequence analysis of three plasmids harboured in Rhodococcus erythropolis strain PR4.</title>
        <authorList>
            <person name="Sekine M."/>
            <person name="Tanikawa S."/>
            <person name="Omata S."/>
            <person name="Saito M."/>
            <person name="Fujisawa T."/>
            <person name="Tsukatani N."/>
            <person name="Tajima T."/>
            <person name="Sekigawa T."/>
            <person name="Kosugi H."/>
            <person name="Matsuo Y."/>
            <person name="Nishiko R."/>
            <person name="Imamura K."/>
            <person name="Ito M."/>
            <person name="Narita H."/>
            <person name="Tago S."/>
            <person name="Fujita N."/>
            <person name="Harayama S."/>
        </authorList>
    </citation>
    <scope>NUCLEOTIDE SEQUENCE [LARGE SCALE GENOMIC DNA]</scope>
    <source>
        <strain evidence="3">PR4 / NBRC 100887</strain>
    </source>
</reference>